<dbReference type="EMBL" id="BJYL01000021">
    <property type="protein sequence ID" value="GEN83349.1"/>
    <property type="molecule type" value="Genomic_DNA"/>
</dbReference>
<reference evidence="1 2" key="1">
    <citation type="submission" date="2019-07" db="EMBL/GenBank/DDBJ databases">
        <title>Whole genome shotgun sequence of Sporosarcina luteola NBRC 105378.</title>
        <authorList>
            <person name="Hosoyama A."/>
            <person name="Uohara A."/>
            <person name="Ohji S."/>
            <person name="Ichikawa N."/>
        </authorList>
    </citation>
    <scope>NUCLEOTIDE SEQUENCE [LARGE SCALE GENOMIC DNA]</scope>
    <source>
        <strain evidence="1 2">NBRC 105378</strain>
    </source>
</reference>
<protein>
    <recommendedName>
        <fullName evidence="3">Integrase</fullName>
    </recommendedName>
</protein>
<comment type="caution">
    <text evidence="1">The sequence shown here is derived from an EMBL/GenBank/DDBJ whole genome shotgun (WGS) entry which is preliminary data.</text>
</comment>
<dbReference type="RefSeq" id="WP_147057194.1">
    <property type="nucleotide sequence ID" value="NZ_BJYL01000021.1"/>
</dbReference>
<evidence type="ECO:0008006" key="3">
    <source>
        <dbReference type="Google" id="ProtNLM"/>
    </source>
</evidence>
<dbReference type="OrthoDB" id="2449993at2"/>
<dbReference type="Proteomes" id="UP000321901">
    <property type="component" value="Unassembled WGS sequence"/>
</dbReference>
<name>A0A511Z7B8_9BACL</name>
<keyword evidence="2" id="KW-1185">Reference proteome</keyword>
<proteinExistence type="predicted"/>
<evidence type="ECO:0000313" key="1">
    <source>
        <dbReference type="EMBL" id="GEN83349.1"/>
    </source>
</evidence>
<accession>A0A511Z7B8</accession>
<dbReference type="AlphaFoldDB" id="A0A511Z7B8"/>
<gene>
    <name evidence="1" type="ORF">SLU01_16610</name>
</gene>
<evidence type="ECO:0000313" key="2">
    <source>
        <dbReference type="Proteomes" id="UP000321901"/>
    </source>
</evidence>
<organism evidence="1 2">
    <name type="scientific">Sporosarcina luteola</name>
    <dbReference type="NCBI Taxonomy" id="582850"/>
    <lineage>
        <taxon>Bacteria</taxon>
        <taxon>Bacillati</taxon>
        <taxon>Bacillota</taxon>
        <taxon>Bacilli</taxon>
        <taxon>Bacillales</taxon>
        <taxon>Caryophanaceae</taxon>
        <taxon>Sporosarcina</taxon>
    </lineage>
</organism>
<sequence>MRATMTESQIVALIESTIRDVNMNVELKLERTGVNMMYDFIKNEVIVDIDRVQKACNELPEPMALETYLRILTIHELGHAMDRKALLESLDRTKEVITLKKQAAAEKRPTDLPFMKMIIEEHESDIVFEETAWANAGILNSFLGIVDGDSFEKVKSHSLETYRKLYEGDLAIYQALQEETLLV</sequence>